<dbReference type="EMBL" id="CP015772">
    <property type="protein sequence ID" value="ANH82176.1"/>
    <property type="molecule type" value="Genomic_DNA"/>
</dbReference>
<keyword evidence="3" id="KW-1185">Reference proteome</keyword>
<evidence type="ECO:0000313" key="3">
    <source>
        <dbReference type="Proteomes" id="UP000077667"/>
    </source>
</evidence>
<accession>A0A1A9I3H6</accession>
<dbReference type="OrthoDB" id="668563at2"/>
<evidence type="ECO:0008006" key="4">
    <source>
        <dbReference type="Google" id="ProtNLM"/>
    </source>
</evidence>
<name>A0A1A9I3H6_9BACT</name>
<keyword evidence="1" id="KW-0732">Signal</keyword>
<dbReference type="Proteomes" id="UP000077667">
    <property type="component" value="Chromosome"/>
</dbReference>
<sequence>MKKYSGAVRVSLLLLTVFLLGSCQKSKDTTPVYYNLTTVYENPLPDPVTIQYLNGTIDAKGDTTILYEFDKITIDPNSSTQIMQAICVKGCPEPGTMVPNMARITIGSQQRTDVDRKYILSHDPDPTINDTINIFNEKQWSVSKMNSGDMIRIYKLTQDDYLRTK</sequence>
<organism evidence="2 3">
    <name type="scientific">Niabella ginsenosidivorans</name>
    <dbReference type="NCBI Taxonomy" id="1176587"/>
    <lineage>
        <taxon>Bacteria</taxon>
        <taxon>Pseudomonadati</taxon>
        <taxon>Bacteroidota</taxon>
        <taxon>Chitinophagia</taxon>
        <taxon>Chitinophagales</taxon>
        <taxon>Chitinophagaceae</taxon>
        <taxon>Niabella</taxon>
    </lineage>
</organism>
<dbReference type="KEGG" id="nia:A8C56_15440"/>
<evidence type="ECO:0000313" key="2">
    <source>
        <dbReference type="EMBL" id="ANH82176.1"/>
    </source>
</evidence>
<dbReference type="PROSITE" id="PS51257">
    <property type="entry name" value="PROKAR_LIPOPROTEIN"/>
    <property type="match status" value="1"/>
</dbReference>
<reference evidence="2 3" key="1">
    <citation type="submission" date="2016-05" db="EMBL/GenBank/DDBJ databases">
        <title>Niabella ginsenosidivorans BS26 whole genome sequencing.</title>
        <authorList>
            <person name="Im W.T."/>
            <person name="Siddiqi M.Z."/>
        </authorList>
    </citation>
    <scope>NUCLEOTIDE SEQUENCE [LARGE SCALE GENOMIC DNA]</scope>
    <source>
        <strain evidence="2 3">BS26</strain>
    </source>
</reference>
<proteinExistence type="predicted"/>
<gene>
    <name evidence="2" type="ORF">A8C56_15440</name>
</gene>
<feature type="signal peptide" evidence="1">
    <location>
        <begin position="1"/>
        <end position="27"/>
    </location>
</feature>
<dbReference type="RefSeq" id="WP_067757878.1">
    <property type="nucleotide sequence ID" value="NZ_CP015772.1"/>
</dbReference>
<protein>
    <recommendedName>
        <fullName evidence="4">Lipoprotein</fullName>
    </recommendedName>
</protein>
<feature type="chain" id="PRO_5008389787" description="Lipoprotein" evidence="1">
    <location>
        <begin position="28"/>
        <end position="165"/>
    </location>
</feature>
<dbReference type="AlphaFoldDB" id="A0A1A9I3H6"/>
<dbReference type="STRING" id="1176587.A8C56_15440"/>
<evidence type="ECO:0000256" key="1">
    <source>
        <dbReference type="SAM" id="SignalP"/>
    </source>
</evidence>